<protein>
    <submittedName>
        <fullName evidence="3">Translation initiation factor IF-3</fullName>
    </submittedName>
</protein>
<evidence type="ECO:0000313" key="4">
    <source>
        <dbReference type="Proteomes" id="UP000244660"/>
    </source>
</evidence>
<evidence type="ECO:0000313" key="3">
    <source>
        <dbReference type="EMBL" id="PUD40982.1"/>
    </source>
</evidence>
<name>A0A2T6SUA7_HELPX</name>
<gene>
    <name evidence="3" type="ORF">C2R92_03385</name>
</gene>
<dbReference type="Gene3D" id="3.30.110.10">
    <property type="entry name" value="Translation initiation factor 3 (IF-3), C-terminal domain"/>
    <property type="match status" value="1"/>
</dbReference>
<comment type="caution">
    <text evidence="3">The sequence shown here is derived from an EMBL/GenBank/DDBJ whole genome shotgun (WGS) entry which is preliminary data.</text>
</comment>
<dbReference type="SUPFAM" id="SSF55200">
    <property type="entry name" value="Translation initiation factor IF3, C-terminal domain"/>
    <property type="match status" value="1"/>
</dbReference>
<feature type="compositionally biased region" description="Basic and acidic residues" evidence="1">
    <location>
        <begin position="66"/>
        <end position="78"/>
    </location>
</feature>
<dbReference type="InterPro" id="IPR019815">
    <property type="entry name" value="Translation_initiation_fac_3_C"/>
</dbReference>
<sequence length="99" mass="11422">KKAREIIEAKKNVKVKVVVKGRERQNSKAGLDVLLRVQTMMQDLANPEKEPKTEGRFVSWMFVPKAKEAPKNEKKPKENNPPFNRINLMKGENHAKNED</sequence>
<accession>A0A2T6SUA7</accession>
<dbReference type="AlphaFoldDB" id="A0A2T6SUA7"/>
<organism evidence="3 4">
    <name type="scientific">Helicobacter pylori</name>
    <name type="common">Campylobacter pylori</name>
    <dbReference type="NCBI Taxonomy" id="210"/>
    <lineage>
        <taxon>Bacteria</taxon>
        <taxon>Pseudomonadati</taxon>
        <taxon>Campylobacterota</taxon>
        <taxon>Epsilonproteobacteria</taxon>
        <taxon>Campylobacterales</taxon>
        <taxon>Helicobacteraceae</taxon>
        <taxon>Helicobacter</taxon>
    </lineage>
</organism>
<feature type="domain" description="Translation initiation factor 3 C-terminal" evidence="2">
    <location>
        <begin position="1"/>
        <end position="65"/>
    </location>
</feature>
<feature type="non-terminal residue" evidence="3">
    <location>
        <position position="1"/>
    </location>
</feature>
<dbReference type="EMBL" id="QBQB01000118">
    <property type="protein sequence ID" value="PUD40982.1"/>
    <property type="molecule type" value="Genomic_DNA"/>
</dbReference>
<evidence type="ECO:0000256" key="1">
    <source>
        <dbReference type="SAM" id="MobiDB-lite"/>
    </source>
</evidence>
<proteinExistence type="predicted"/>
<dbReference type="Pfam" id="PF00707">
    <property type="entry name" value="IF3_C"/>
    <property type="match status" value="1"/>
</dbReference>
<dbReference type="InterPro" id="IPR036788">
    <property type="entry name" value="T_IF-3_C_sf"/>
</dbReference>
<evidence type="ECO:0000259" key="2">
    <source>
        <dbReference type="Pfam" id="PF00707"/>
    </source>
</evidence>
<keyword evidence="3" id="KW-0648">Protein biosynthesis</keyword>
<reference evidence="3 4" key="1">
    <citation type="submission" date="2018-01" db="EMBL/GenBank/DDBJ databases">
        <title>Helicobacter pylori genome-wide association study shows promise for predicting gastric cancer risk.</title>
        <authorList>
            <person name="Berthenet E."/>
            <person name="Yahara K."/>
            <person name="Thorell K."/>
            <person name="Pascoe B."/>
            <person name="Meric G."/>
            <person name="Mikhail J.M."/>
            <person name="Engstrand L."/>
            <person name="Enroth H."/>
            <person name="Burette A."/>
            <person name="Megraud F."/>
            <person name="Atherton J."/>
            <person name="Smith S."/>
            <person name="Wilkinson T.S."/>
            <person name="Hitchings M.D."/>
            <person name="Falush D."/>
            <person name="Sheppard S.K."/>
        </authorList>
    </citation>
    <scope>NUCLEOTIDE SEQUENCE [LARGE SCALE GENOMIC DNA]</scope>
    <source>
        <strain evidence="3 4">462</strain>
    </source>
</reference>
<dbReference type="GO" id="GO:0003743">
    <property type="term" value="F:translation initiation factor activity"/>
    <property type="evidence" value="ECO:0007669"/>
    <property type="project" value="UniProtKB-KW"/>
</dbReference>
<keyword evidence="3" id="KW-0396">Initiation factor</keyword>
<feature type="region of interest" description="Disordered" evidence="1">
    <location>
        <begin position="66"/>
        <end position="99"/>
    </location>
</feature>
<dbReference type="Proteomes" id="UP000244660">
    <property type="component" value="Unassembled WGS sequence"/>
</dbReference>